<evidence type="ECO:0000313" key="7">
    <source>
        <dbReference type="Proteomes" id="UP000274271"/>
    </source>
</evidence>
<dbReference type="SUPFAM" id="SSF51161">
    <property type="entry name" value="Trimeric LpxA-like enzymes"/>
    <property type="match status" value="1"/>
</dbReference>
<accession>A0A3P1CI04</accession>
<evidence type="ECO:0000313" key="6">
    <source>
        <dbReference type="EMBL" id="RRB12895.1"/>
    </source>
</evidence>
<dbReference type="InterPro" id="IPR011004">
    <property type="entry name" value="Trimer_LpxA-like_sf"/>
</dbReference>
<dbReference type="AlphaFoldDB" id="A0A3P1CI04"/>
<organism evidence="6 7">
    <name type="scientific">Larkinella knui</name>
    <dbReference type="NCBI Taxonomy" id="2025310"/>
    <lineage>
        <taxon>Bacteria</taxon>
        <taxon>Pseudomonadati</taxon>
        <taxon>Bacteroidota</taxon>
        <taxon>Cytophagia</taxon>
        <taxon>Cytophagales</taxon>
        <taxon>Spirosomataceae</taxon>
        <taxon>Larkinella</taxon>
    </lineage>
</organism>
<dbReference type="EMBL" id="RQJP01000004">
    <property type="protein sequence ID" value="RRB12895.1"/>
    <property type="molecule type" value="Genomic_DNA"/>
</dbReference>
<evidence type="ECO:0000256" key="1">
    <source>
        <dbReference type="ARBA" id="ARBA00007274"/>
    </source>
</evidence>
<evidence type="ECO:0000256" key="2">
    <source>
        <dbReference type="ARBA" id="ARBA00022679"/>
    </source>
</evidence>
<protein>
    <recommendedName>
        <fullName evidence="5">Serine acetyltransferase</fullName>
        <ecNumber evidence="5">2.3.1.30</ecNumber>
    </recommendedName>
</protein>
<dbReference type="InterPro" id="IPR018357">
    <property type="entry name" value="Hexapep_transf_CS"/>
</dbReference>
<gene>
    <name evidence="6" type="ORF">EHT87_22265</name>
</gene>
<reference evidence="6 7" key="1">
    <citation type="submission" date="2018-11" db="EMBL/GenBank/DDBJ databases">
        <authorList>
            <person name="Zhou Z."/>
            <person name="Wang G."/>
        </authorList>
    </citation>
    <scope>NUCLEOTIDE SEQUENCE [LARGE SCALE GENOMIC DNA]</scope>
    <source>
        <strain evidence="6 7">KCTC42998</strain>
    </source>
</reference>
<keyword evidence="2 5" id="KW-0808">Transferase</keyword>
<keyword evidence="3" id="KW-0677">Repeat</keyword>
<proteinExistence type="inferred from homology"/>
<dbReference type="GO" id="GO:0009001">
    <property type="term" value="F:serine O-acetyltransferase activity"/>
    <property type="evidence" value="ECO:0007669"/>
    <property type="project" value="UniProtKB-EC"/>
</dbReference>
<dbReference type="CDD" id="cd03354">
    <property type="entry name" value="LbH_SAT"/>
    <property type="match status" value="1"/>
</dbReference>
<dbReference type="PANTHER" id="PTHR42811">
    <property type="entry name" value="SERINE ACETYLTRANSFERASE"/>
    <property type="match status" value="1"/>
</dbReference>
<name>A0A3P1CI04_9BACT</name>
<evidence type="ECO:0000256" key="4">
    <source>
        <dbReference type="ARBA" id="ARBA00023315"/>
    </source>
</evidence>
<dbReference type="InterPro" id="IPR001451">
    <property type="entry name" value="Hexapep"/>
</dbReference>
<dbReference type="OrthoDB" id="9814490at2"/>
<comment type="catalytic activity">
    <reaction evidence="5">
        <text>L-serine + acetyl-CoA = O-acetyl-L-serine + CoA</text>
        <dbReference type="Rhea" id="RHEA:24560"/>
        <dbReference type="ChEBI" id="CHEBI:33384"/>
        <dbReference type="ChEBI" id="CHEBI:57287"/>
        <dbReference type="ChEBI" id="CHEBI:57288"/>
        <dbReference type="ChEBI" id="CHEBI:58340"/>
        <dbReference type="EC" id="2.3.1.30"/>
    </reaction>
</comment>
<dbReference type="EC" id="2.3.1.30" evidence="5"/>
<keyword evidence="4 5" id="KW-0012">Acyltransferase</keyword>
<dbReference type="InterPro" id="IPR005881">
    <property type="entry name" value="Ser_O-AcTrfase"/>
</dbReference>
<dbReference type="Pfam" id="PF00132">
    <property type="entry name" value="Hexapep"/>
    <property type="match status" value="1"/>
</dbReference>
<comment type="similarity">
    <text evidence="1 5">Belongs to the transferase hexapeptide repeat family.</text>
</comment>
<dbReference type="Gene3D" id="2.160.10.10">
    <property type="entry name" value="Hexapeptide repeat proteins"/>
    <property type="match status" value="1"/>
</dbReference>
<dbReference type="Proteomes" id="UP000274271">
    <property type="component" value="Unassembled WGS sequence"/>
</dbReference>
<evidence type="ECO:0000256" key="3">
    <source>
        <dbReference type="ARBA" id="ARBA00022737"/>
    </source>
</evidence>
<dbReference type="InterPro" id="IPR045304">
    <property type="entry name" value="LbH_SAT"/>
</dbReference>
<comment type="caution">
    <text evidence="6">The sequence shown here is derived from an EMBL/GenBank/DDBJ whole genome shotgun (WGS) entry which is preliminary data.</text>
</comment>
<dbReference type="PIRSF" id="PIRSF000441">
    <property type="entry name" value="CysE"/>
    <property type="match status" value="1"/>
</dbReference>
<dbReference type="PROSITE" id="PS00101">
    <property type="entry name" value="HEXAPEP_TRANSFERASES"/>
    <property type="match status" value="1"/>
</dbReference>
<dbReference type="RefSeq" id="WP_124908845.1">
    <property type="nucleotide sequence ID" value="NZ_RQJP01000004.1"/>
</dbReference>
<dbReference type="GO" id="GO:0005737">
    <property type="term" value="C:cytoplasm"/>
    <property type="evidence" value="ECO:0007669"/>
    <property type="project" value="InterPro"/>
</dbReference>
<dbReference type="GO" id="GO:0006535">
    <property type="term" value="P:cysteine biosynthetic process from serine"/>
    <property type="evidence" value="ECO:0007669"/>
    <property type="project" value="InterPro"/>
</dbReference>
<sequence length="164" mass="17809">MNFFVFITQDFTNNKGNTKGKLICFLFRIANYARVNKYTRILLTPYLLFYKLFVEWTLGIEIPYNTSISNGLKVLHGQGLVVNSNSIIGQNVVLRHSTTIGNSKSGGKSPIIKDNVNIGANSVIIGDIIIGENSVVGAGSIVVKSVPPNCIVAGNPARIIKTIL</sequence>
<keyword evidence="7" id="KW-1185">Reference proteome</keyword>
<evidence type="ECO:0000256" key="5">
    <source>
        <dbReference type="PIRNR" id="PIRNR000441"/>
    </source>
</evidence>